<keyword evidence="2" id="KW-0806">Transcription termination</keyword>
<comment type="similarity">
    <text evidence="1">Belongs to the mTERF family.</text>
</comment>
<comment type="caution">
    <text evidence="4">The sequence shown here is derived from an EMBL/GenBank/DDBJ whole genome shotgun (WGS) entry which is preliminary data.</text>
</comment>
<evidence type="ECO:0000256" key="3">
    <source>
        <dbReference type="ARBA" id="ARBA00022946"/>
    </source>
</evidence>
<evidence type="ECO:0008006" key="6">
    <source>
        <dbReference type="Google" id="ProtNLM"/>
    </source>
</evidence>
<reference evidence="5" key="1">
    <citation type="journal article" date="2024" name="IScience">
        <title>Strigolactones Initiate the Formation of Haustorium-like Structures in Castilleja.</title>
        <authorList>
            <person name="Buerger M."/>
            <person name="Peterson D."/>
            <person name="Chory J."/>
        </authorList>
    </citation>
    <scope>NUCLEOTIDE SEQUENCE [LARGE SCALE GENOMIC DNA]</scope>
</reference>
<dbReference type="PANTHER" id="PTHR13068:SF133">
    <property type="entry name" value="MITOCHONDRIAL TRANSCRIPTION TERMINATION FACTOR FAMILY PROTEIN"/>
    <property type="match status" value="1"/>
</dbReference>
<accession>A0ABD3E1W7</accession>
<dbReference type="GO" id="GO:0006353">
    <property type="term" value="P:DNA-templated transcription termination"/>
    <property type="evidence" value="ECO:0007669"/>
    <property type="project" value="UniProtKB-KW"/>
</dbReference>
<keyword evidence="2" id="KW-0804">Transcription</keyword>
<keyword evidence="5" id="KW-1185">Reference proteome</keyword>
<dbReference type="Proteomes" id="UP001632038">
    <property type="component" value="Unassembled WGS sequence"/>
</dbReference>
<keyword evidence="2" id="KW-0805">Transcription regulation</keyword>
<dbReference type="EMBL" id="JAVIJP010000009">
    <property type="protein sequence ID" value="KAL3647987.1"/>
    <property type="molecule type" value="Genomic_DNA"/>
</dbReference>
<evidence type="ECO:0000313" key="5">
    <source>
        <dbReference type="Proteomes" id="UP001632038"/>
    </source>
</evidence>
<evidence type="ECO:0000256" key="1">
    <source>
        <dbReference type="ARBA" id="ARBA00007692"/>
    </source>
</evidence>
<evidence type="ECO:0000313" key="4">
    <source>
        <dbReference type="EMBL" id="KAL3647987.1"/>
    </source>
</evidence>
<dbReference type="InterPro" id="IPR003690">
    <property type="entry name" value="MTERF"/>
</dbReference>
<dbReference type="FunFam" id="1.25.70.10:FF:000001">
    <property type="entry name" value="Mitochondrial transcription termination factor-like"/>
    <property type="match status" value="1"/>
</dbReference>
<dbReference type="Gene3D" id="1.25.70.10">
    <property type="entry name" value="Transcription termination factor 3, mitochondrial"/>
    <property type="match status" value="1"/>
</dbReference>
<protein>
    <recommendedName>
        <fullName evidence="6">Mitochondrial transcription termination factor family protein</fullName>
    </recommendedName>
</protein>
<keyword evidence="3" id="KW-0809">Transit peptide</keyword>
<dbReference type="SMART" id="SM00733">
    <property type="entry name" value="Mterf"/>
    <property type="match status" value="6"/>
</dbReference>
<dbReference type="Pfam" id="PF02536">
    <property type="entry name" value="mTERF"/>
    <property type="match status" value="2"/>
</dbReference>
<dbReference type="InterPro" id="IPR038538">
    <property type="entry name" value="MTERF_sf"/>
</dbReference>
<evidence type="ECO:0000256" key="2">
    <source>
        <dbReference type="ARBA" id="ARBA00022472"/>
    </source>
</evidence>
<organism evidence="4 5">
    <name type="scientific">Castilleja foliolosa</name>
    <dbReference type="NCBI Taxonomy" id="1961234"/>
    <lineage>
        <taxon>Eukaryota</taxon>
        <taxon>Viridiplantae</taxon>
        <taxon>Streptophyta</taxon>
        <taxon>Embryophyta</taxon>
        <taxon>Tracheophyta</taxon>
        <taxon>Spermatophyta</taxon>
        <taxon>Magnoliopsida</taxon>
        <taxon>eudicotyledons</taxon>
        <taxon>Gunneridae</taxon>
        <taxon>Pentapetalae</taxon>
        <taxon>asterids</taxon>
        <taxon>lamiids</taxon>
        <taxon>Lamiales</taxon>
        <taxon>Orobanchaceae</taxon>
        <taxon>Pedicularideae</taxon>
        <taxon>Castillejinae</taxon>
        <taxon>Castilleja</taxon>
    </lineage>
</organism>
<gene>
    <name evidence="4" type="ORF">CASFOL_008955</name>
</gene>
<dbReference type="PANTHER" id="PTHR13068">
    <property type="entry name" value="CGI-12 PROTEIN-RELATED"/>
    <property type="match status" value="1"/>
</dbReference>
<proteinExistence type="inferred from homology"/>
<sequence>MFAVFCRRQLGLGVSPNDCYVFVARQFRVPQTQSFFAKSCSTSVCENVSEKKSFTVSYLINSCGLSPNDAVSASKKLCIESPEKSDEVLKLLREYGFTDAHHIPKFVKKWPKVLLARCPTLLPKLEFFRSIGVPLPLLACKLSGYPFILWRSLENSIIPSYNDLKKLIGSDDKIVRLFKRAPTIFGSSLGEAFVSAKITMLREKGVPESTFVSLVMHQPALLTSSKEKLFTYIDRAIEMGFDVSKGSFVDAIQVFVALGESNLKQKMEVYRRCGWSDSETNAAFLKNPYCMTCSEENIMATMGFLVTELGCEASVIAQCPVLVCLSLEKRIKPRCLVAAILNEKGLKKMTSVSSLLMLGEEKFLKSYIEKYEKDVPELLDIYLGKGGNEIQWRK</sequence>
<name>A0ABD3E1W7_9LAMI</name>
<dbReference type="AlphaFoldDB" id="A0ABD3E1W7"/>